<dbReference type="KEGG" id="vih:AB0763_15785"/>
<dbReference type="InterPro" id="IPR001387">
    <property type="entry name" value="Cro/C1-type_HTH"/>
</dbReference>
<evidence type="ECO:0000259" key="2">
    <source>
        <dbReference type="PROSITE" id="PS50943"/>
    </source>
</evidence>
<dbReference type="InterPro" id="IPR010982">
    <property type="entry name" value="Lambda_DNA-bd_dom_sf"/>
</dbReference>
<dbReference type="SUPFAM" id="SSF47413">
    <property type="entry name" value="lambda repressor-like DNA-binding domains"/>
    <property type="match status" value="1"/>
</dbReference>
<accession>A0AB39HEZ8</accession>
<dbReference type="PROSITE" id="PS50943">
    <property type="entry name" value="HTH_CROC1"/>
    <property type="match status" value="1"/>
</dbReference>
<gene>
    <name evidence="3" type="ORF">AB0763_15785</name>
</gene>
<dbReference type="Pfam" id="PF01381">
    <property type="entry name" value="HTH_3"/>
    <property type="match status" value="1"/>
</dbReference>
<reference evidence="3" key="1">
    <citation type="submission" date="2024-07" db="EMBL/GenBank/DDBJ databases">
        <title>Genome Analysis of a Potential Novel Vibrio Species Secreting pH- and Thermo-stable Alginate Lyase and its Application in Producing Alginate Oligosaccharides.</title>
        <authorList>
            <person name="Huang H."/>
            <person name="Bao K."/>
        </authorList>
    </citation>
    <scope>NUCLEOTIDE SEQUENCE</scope>
    <source>
        <strain evidence="3">HB236076</strain>
        <plasmid evidence="3">p-HB236076</plasmid>
    </source>
</reference>
<protein>
    <submittedName>
        <fullName evidence="3">Helix-turn-helix domain-containing protein</fullName>
    </submittedName>
</protein>
<dbReference type="AlphaFoldDB" id="A0AB39HEZ8"/>
<dbReference type="SMART" id="SM00530">
    <property type="entry name" value="HTH_XRE"/>
    <property type="match status" value="1"/>
</dbReference>
<dbReference type="CDD" id="cd00093">
    <property type="entry name" value="HTH_XRE"/>
    <property type="match status" value="1"/>
</dbReference>
<proteinExistence type="predicted"/>
<dbReference type="GO" id="GO:0003700">
    <property type="term" value="F:DNA-binding transcription factor activity"/>
    <property type="evidence" value="ECO:0007669"/>
    <property type="project" value="TreeGrafter"/>
</dbReference>
<dbReference type="RefSeq" id="WP_306099407.1">
    <property type="nucleotide sequence ID" value="NZ_CP162602.1"/>
</dbReference>
<dbReference type="InterPro" id="IPR050807">
    <property type="entry name" value="TransReg_Diox_bact_type"/>
</dbReference>
<dbReference type="GO" id="GO:0003677">
    <property type="term" value="F:DNA binding"/>
    <property type="evidence" value="ECO:0007669"/>
    <property type="project" value="UniProtKB-KW"/>
</dbReference>
<geneLocation type="plasmid" evidence="3">
    <name>p-HB236076</name>
</geneLocation>
<dbReference type="EMBL" id="CP162602">
    <property type="protein sequence ID" value="XDK26502.1"/>
    <property type="molecule type" value="Genomic_DNA"/>
</dbReference>
<dbReference type="InterPro" id="IPR014710">
    <property type="entry name" value="RmlC-like_jellyroll"/>
</dbReference>
<keyword evidence="3" id="KW-0614">Plasmid</keyword>
<organism evidence="3">
    <name type="scientific">Vibrio sp. HB236076</name>
    <dbReference type="NCBI Taxonomy" id="3232307"/>
    <lineage>
        <taxon>Bacteria</taxon>
        <taxon>Pseudomonadati</taxon>
        <taxon>Pseudomonadota</taxon>
        <taxon>Gammaproteobacteria</taxon>
        <taxon>Vibrionales</taxon>
        <taxon>Vibrionaceae</taxon>
        <taxon>Vibrio</taxon>
    </lineage>
</organism>
<dbReference type="Gene3D" id="1.10.260.40">
    <property type="entry name" value="lambda repressor-like DNA-binding domains"/>
    <property type="match status" value="1"/>
</dbReference>
<dbReference type="PANTHER" id="PTHR46797">
    <property type="entry name" value="HTH-TYPE TRANSCRIPTIONAL REGULATOR"/>
    <property type="match status" value="1"/>
</dbReference>
<keyword evidence="1" id="KW-0238">DNA-binding</keyword>
<feature type="domain" description="HTH cro/C1-type" evidence="2">
    <location>
        <begin position="14"/>
        <end position="68"/>
    </location>
</feature>
<sequence length="177" mass="19687">MKDHHNYELLGRNLQRFRLEKQISLSQLAKEAGIAKSNLSRLEQGQANPTLDTIWRLAMRLEVPFSHLVAHLDFPLSDKGVQVKLIDQGTDDPNVDVYWMSCAPHTVRQAAPHSTGCMESILVISGEVIVGPNGEARALSAGQTYQFKADQAHLYQTGEQWANFMVTIVYQAQGAVT</sequence>
<dbReference type="InterPro" id="IPR011051">
    <property type="entry name" value="RmlC_Cupin_sf"/>
</dbReference>
<evidence type="ECO:0000313" key="3">
    <source>
        <dbReference type="EMBL" id="XDK26502.1"/>
    </source>
</evidence>
<dbReference type="SUPFAM" id="SSF51182">
    <property type="entry name" value="RmlC-like cupins"/>
    <property type="match status" value="1"/>
</dbReference>
<dbReference type="PANTHER" id="PTHR46797:SF1">
    <property type="entry name" value="METHYLPHOSPHONATE SYNTHASE"/>
    <property type="match status" value="1"/>
</dbReference>
<name>A0AB39HEZ8_9VIBR</name>
<dbReference type="Gene3D" id="2.60.120.10">
    <property type="entry name" value="Jelly Rolls"/>
    <property type="match status" value="1"/>
</dbReference>
<evidence type="ECO:0000256" key="1">
    <source>
        <dbReference type="ARBA" id="ARBA00023125"/>
    </source>
</evidence>
<dbReference type="GO" id="GO:0005829">
    <property type="term" value="C:cytosol"/>
    <property type="evidence" value="ECO:0007669"/>
    <property type="project" value="TreeGrafter"/>
</dbReference>